<dbReference type="Pfam" id="PF13358">
    <property type="entry name" value="DDE_3"/>
    <property type="match status" value="1"/>
</dbReference>
<feature type="domain" description="Tc1-like transposase DDE" evidence="1">
    <location>
        <begin position="1"/>
        <end position="52"/>
    </location>
</feature>
<proteinExistence type="predicted"/>
<gene>
    <name evidence="2" type="ORF">H312_00577</name>
</gene>
<dbReference type="InterPro" id="IPR038717">
    <property type="entry name" value="Tc1-like_DDE_dom"/>
</dbReference>
<dbReference type="HOGENOM" id="CLU_190834_0_0_1"/>
<evidence type="ECO:0000313" key="3">
    <source>
        <dbReference type="Proteomes" id="UP000030655"/>
    </source>
</evidence>
<reference evidence="2 3" key="2">
    <citation type="submission" date="2014-03" db="EMBL/GenBank/DDBJ databases">
        <title>The Genome Sequence of Anncaliia algerae insect isolate PRA339.</title>
        <authorList>
            <consortium name="The Broad Institute Genome Sequencing Platform"/>
            <consortium name="The Broad Institute Genome Sequencing Center for Infectious Disease"/>
            <person name="Cuomo C."/>
            <person name="Becnel J."/>
            <person name="Sanscrainte N."/>
            <person name="Walker B."/>
            <person name="Young S.K."/>
            <person name="Zeng Q."/>
            <person name="Gargeya S."/>
            <person name="Fitzgerald M."/>
            <person name="Haas B."/>
            <person name="Abouelleil A."/>
            <person name="Alvarado L."/>
            <person name="Arachchi H.M."/>
            <person name="Berlin A.M."/>
            <person name="Chapman S.B."/>
            <person name="Dewar J."/>
            <person name="Goldberg J."/>
            <person name="Griggs A."/>
            <person name="Gujja S."/>
            <person name="Hansen M."/>
            <person name="Howarth C."/>
            <person name="Imamovic A."/>
            <person name="Larimer J."/>
            <person name="McCowan C."/>
            <person name="Murphy C."/>
            <person name="Neiman D."/>
            <person name="Pearson M."/>
            <person name="Priest M."/>
            <person name="Roberts A."/>
            <person name="Saif S."/>
            <person name="Shea T."/>
            <person name="Sisk P."/>
            <person name="Sykes S."/>
            <person name="Wortman J."/>
            <person name="Nusbaum C."/>
            <person name="Birren B."/>
        </authorList>
    </citation>
    <scope>NUCLEOTIDE SEQUENCE [LARGE SCALE GENOMIC DNA]</scope>
    <source>
        <strain evidence="2 3">PRA339</strain>
    </source>
</reference>
<dbReference type="GO" id="GO:0003676">
    <property type="term" value="F:nucleic acid binding"/>
    <property type="evidence" value="ECO:0007669"/>
    <property type="project" value="InterPro"/>
</dbReference>
<accession>A0A059F4K7</accession>
<dbReference type="AlphaFoldDB" id="A0A059F4K7"/>
<dbReference type="VEuPathDB" id="MicrosporidiaDB:H312_00577"/>
<evidence type="ECO:0000259" key="1">
    <source>
        <dbReference type="Pfam" id="PF13358"/>
    </source>
</evidence>
<organism evidence="2 3">
    <name type="scientific">Anncaliia algerae PRA339</name>
    <dbReference type="NCBI Taxonomy" id="1288291"/>
    <lineage>
        <taxon>Eukaryota</taxon>
        <taxon>Fungi</taxon>
        <taxon>Fungi incertae sedis</taxon>
        <taxon>Microsporidia</taxon>
        <taxon>Tubulinosematoidea</taxon>
        <taxon>Tubulinosematidae</taxon>
        <taxon>Anncaliia</taxon>
    </lineage>
</organism>
<evidence type="ECO:0000313" key="2">
    <source>
        <dbReference type="EMBL" id="KCZ81934.1"/>
    </source>
</evidence>
<keyword evidence="3" id="KW-1185">Reference proteome</keyword>
<dbReference type="Proteomes" id="UP000030655">
    <property type="component" value="Unassembled WGS sequence"/>
</dbReference>
<name>A0A059F4K7_9MICR</name>
<dbReference type="InterPro" id="IPR036397">
    <property type="entry name" value="RNaseH_sf"/>
</dbReference>
<reference evidence="3" key="1">
    <citation type="submission" date="2013-02" db="EMBL/GenBank/DDBJ databases">
        <authorList>
            <consortium name="The Broad Institute Genome Sequencing Platform"/>
            <person name="Cuomo C."/>
            <person name="Becnel J."/>
            <person name="Sanscrainte N."/>
            <person name="Walker B."/>
            <person name="Young S.K."/>
            <person name="Zeng Q."/>
            <person name="Gargeya S."/>
            <person name="Fitzgerald M."/>
            <person name="Haas B."/>
            <person name="Abouelleil A."/>
            <person name="Alvarado L."/>
            <person name="Arachchi H.M."/>
            <person name="Berlin A.M."/>
            <person name="Chapman S.B."/>
            <person name="Dewar J."/>
            <person name="Goldberg J."/>
            <person name="Griggs A."/>
            <person name="Gujja S."/>
            <person name="Hansen M."/>
            <person name="Howarth C."/>
            <person name="Imamovic A."/>
            <person name="Larimer J."/>
            <person name="McCowan C."/>
            <person name="Murphy C."/>
            <person name="Neiman D."/>
            <person name="Pearson M."/>
            <person name="Priest M."/>
            <person name="Roberts A."/>
            <person name="Saif S."/>
            <person name="Shea T."/>
            <person name="Sisk P."/>
            <person name="Sykes S."/>
            <person name="Wortman J."/>
            <person name="Nusbaum C."/>
            <person name="Birren B."/>
        </authorList>
    </citation>
    <scope>NUCLEOTIDE SEQUENCE [LARGE SCALE GENOMIC DNA]</scope>
    <source>
        <strain evidence="3">PRA339</strain>
    </source>
</reference>
<dbReference type="OrthoDB" id="2191151at2759"/>
<sequence>MDNIRFHCGEEIKHFLLARGVRILMLPTYSPDLIPNENIYGCIKARIDKIKPRAETREIPKKNICIILEYWAQLRDIIAFLATVQWN</sequence>
<protein>
    <recommendedName>
        <fullName evidence="1">Tc1-like transposase DDE domain-containing protein</fullName>
    </recommendedName>
</protein>
<dbReference type="Gene3D" id="3.30.420.10">
    <property type="entry name" value="Ribonuclease H-like superfamily/Ribonuclease H"/>
    <property type="match status" value="1"/>
</dbReference>
<dbReference type="EMBL" id="KK365134">
    <property type="protein sequence ID" value="KCZ81934.1"/>
    <property type="molecule type" value="Genomic_DNA"/>
</dbReference>